<sequence>MESELAALSIEEGEEEILELPPEVQDVVDPYDLCLVGRFLTSSVIHFLAMRNTMADVCHPLGGISVTDIGEKRICFKFYHEIDISRVLEGSPWFFNNHLLLLHRLLPGEDPLLVPLNLVNFWVQVHDLPPGLMSEPMARQFGNFVGQFVEYDSKLLISGRKHFMRIKVMINVNQPLKRRKKISLGKERTTYVRFQYERLSLFCFICGKLGHGESFCPLRLTLEPSAVTFGWDLSLRAPVRRALQPPSVWLREEISGTALVDIKAVTDMHGKLTMHDLEGDVQHNMDSPRGKLLAAKDKLFYPTVALPGGQMEIGSDNEENALPVLDGKKRQRLVGDVASVSATSDSAAHEVNNDQTAGSARQGSRLQ</sequence>
<protein>
    <recommendedName>
        <fullName evidence="6">CCHC-type domain-containing protein</fullName>
    </recommendedName>
</protein>
<keyword evidence="5" id="KW-1185">Reference proteome</keyword>
<comment type="caution">
    <text evidence="4">The sequence shown here is derived from an EMBL/GenBank/DDBJ whole genome shotgun (WGS) entry which is preliminary data.</text>
</comment>
<dbReference type="Pfam" id="PF14392">
    <property type="entry name" value="zf-CCHC_4"/>
    <property type="match status" value="1"/>
</dbReference>
<evidence type="ECO:0000313" key="4">
    <source>
        <dbReference type="EMBL" id="GMI93514.1"/>
    </source>
</evidence>
<evidence type="ECO:0000259" key="3">
    <source>
        <dbReference type="Pfam" id="PF14392"/>
    </source>
</evidence>
<dbReference type="InterPro" id="IPR025558">
    <property type="entry name" value="DUF4283"/>
</dbReference>
<feature type="compositionally biased region" description="Polar residues" evidence="1">
    <location>
        <begin position="353"/>
        <end position="367"/>
    </location>
</feature>
<dbReference type="OrthoDB" id="1750790at2759"/>
<dbReference type="AlphaFoldDB" id="A0A9W7MAP4"/>
<proteinExistence type="predicted"/>
<feature type="region of interest" description="Disordered" evidence="1">
    <location>
        <begin position="340"/>
        <end position="367"/>
    </location>
</feature>
<dbReference type="PANTHER" id="PTHR31286:SF153">
    <property type="entry name" value="DUF4283 DOMAIN PROTEIN"/>
    <property type="match status" value="1"/>
</dbReference>
<dbReference type="Pfam" id="PF14111">
    <property type="entry name" value="DUF4283"/>
    <property type="match status" value="1"/>
</dbReference>
<evidence type="ECO:0000313" key="5">
    <source>
        <dbReference type="Proteomes" id="UP001165190"/>
    </source>
</evidence>
<feature type="domain" description="DUF4283" evidence="2">
    <location>
        <begin position="33"/>
        <end position="111"/>
    </location>
</feature>
<evidence type="ECO:0000259" key="2">
    <source>
        <dbReference type="Pfam" id="PF14111"/>
    </source>
</evidence>
<evidence type="ECO:0000256" key="1">
    <source>
        <dbReference type="SAM" id="MobiDB-lite"/>
    </source>
</evidence>
<name>A0A9W7MAP4_HIBTR</name>
<organism evidence="4 5">
    <name type="scientific">Hibiscus trionum</name>
    <name type="common">Flower of an hour</name>
    <dbReference type="NCBI Taxonomy" id="183268"/>
    <lineage>
        <taxon>Eukaryota</taxon>
        <taxon>Viridiplantae</taxon>
        <taxon>Streptophyta</taxon>
        <taxon>Embryophyta</taxon>
        <taxon>Tracheophyta</taxon>
        <taxon>Spermatophyta</taxon>
        <taxon>Magnoliopsida</taxon>
        <taxon>eudicotyledons</taxon>
        <taxon>Gunneridae</taxon>
        <taxon>Pentapetalae</taxon>
        <taxon>rosids</taxon>
        <taxon>malvids</taxon>
        <taxon>Malvales</taxon>
        <taxon>Malvaceae</taxon>
        <taxon>Malvoideae</taxon>
        <taxon>Hibiscus</taxon>
    </lineage>
</organism>
<feature type="domain" description="Zinc knuckle CX2CX4HX4C" evidence="3">
    <location>
        <begin position="171"/>
        <end position="217"/>
    </location>
</feature>
<accession>A0A9W7MAP4</accession>
<dbReference type="EMBL" id="BSYR01000025">
    <property type="protein sequence ID" value="GMI93514.1"/>
    <property type="molecule type" value="Genomic_DNA"/>
</dbReference>
<dbReference type="PANTHER" id="PTHR31286">
    <property type="entry name" value="GLYCINE-RICH CELL WALL STRUCTURAL PROTEIN 1.8-LIKE"/>
    <property type="match status" value="1"/>
</dbReference>
<reference evidence="4" key="1">
    <citation type="submission" date="2023-05" db="EMBL/GenBank/DDBJ databases">
        <title>Genome and transcriptome analyses reveal genes involved in the formation of fine ridges on petal epidermal cells in Hibiscus trionum.</title>
        <authorList>
            <person name="Koshimizu S."/>
            <person name="Masuda S."/>
            <person name="Ishii T."/>
            <person name="Shirasu K."/>
            <person name="Hoshino A."/>
            <person name="Arita M."/>
        </authorList>
    </citation>
    <scope>NUCLEOTIDE SEQUENCE</scope>
    <source>
        <strain evidence="4">Hamamatsu line</strain>
    </source>
</reference>
<dbReference type="InterPro" id="IPR025836">
    <property type="entry name" value="Zn_knuckle_CX2CX4HX4C"/>
</dbReference>
<dbReference type="Proteomes" id="UP001165190">
    <property type="component" value="Unassembled WGS sequence"/>
</dbReference>
<evidence type="ECO:0008006" key="6">
    <source>
        <dbReference type="Google" id="ProtNLM"/>
    </source>
</evidence>
<dbReference type="InterPro" id="IPR040256">
    <property type="entry name" value="At4g02000-like"/>
</dbReference>
<gene>
    <name evidence="4" type="ORF">HRI_003020700</name>
</gene>